<name>A0A0A9YX34_LYGHE</name>
<proteinExistence type="predicted"/>
<keyword evidence="1" id="KW-0732">Signal</keyword>
<accession>A0A0A9YX34</accession>
<organism evidence="2">
    <name type="scientific">Lygus hesperus</name>
    <name type="common">Western plant bug</name>
    <dbReference type="NCBI Taxonomy" id="30085"/>
    <lineage>
        <taxon>Eukaryota</taxon>
        <taxon>Metazoa</taxon>
        <taxon>Ecdysozoa</taxon>
        <taxon>Arthropoda</taxon>
        <taxon>Hexapoda</taxon>
        <taxon>Insecta</taxon>
        <taxon>Pterygota</taxon>
        <taxon>Neoptera</taxon>
        <taxon>Paraneoptera</taxon>
        <taxon>Hemiptera</taxon>
        <taxon>Heteroptera</taxon>
        <taxon>Panheteroptera</taxon>
        <taxon>Cimicomorpha</taxon>
        <taxon>Miridae</taxon>
        <taxon>Mirini</taxon>
        <taxon>Lygus</taxon>
    </lineage>
</organism>
<sequence length="100" mass="11282">MIMIVIVIIITSFNIDVASTATAVLVNALCVTYNKQRCQAQHSSSCQYARFATCKCVIQSIIAYRFHVLYTPKEQTHHITYAVVCHTSQEKARTVMKCHS</sequence>
<evidence type="ECO:0000313" key="2">
    <source>
        <dbReference type="EMBL" id="JAG36191.1"/>
    </source>
</evidence>
<evidence type="ECO:0000256" key="1">
    <source>
        <dbReference type="SAM" id="SignalP"/>
    </source>
</evidence>
<reference evidence="2" key="1">
    <citation type="journal article" date="2014" name="PLoS ONE">
        <title>Transcriptome-Based Identification of ABC Transporters in the Western Tarnished Plant Bug Lygus hesperus.</title>
        <authorList>
            <person name="Hull J.J."/>
            <person name="Chaney K."/>
            <person name="Geib S.M."/>
            <person name="Fabrick J.A."/>
            <person name="Brent C.S."/>
            <person name="Walsh D."/>
            <person name="Lavine L.C."/>
        </authorList>
    </citation>
    <scope>NUCLEOTIDE SEQUENCE</scope>
</reference>
<dbReference type="AlphaFoldDB" id="A0A0A9YX34"/>
<dbReference type="EMBL" id="GBHO01007413">
    <property type="protein sequence ID" value="JAG36191.1"/>
    <property type="molecule type" value="Transcribed_RNA"/>
</dbReference>
<reference evidence="2" key="2">
    <citation type="submission" date="2014-07" db="EMBL/GenBank/DDBJ databases">
        <authorList>
            <person name="Hull J."/>
        </authorList>
    </citation>
    <scope>NUCLEOTIDE SEQUENCE</scope>
</reference>
<feature type="signal peptide" evidence="1">
    <location>
        <begin position="1"/>
        <end position="20"/>
    </location>
</feature>
<gene>
    <name evidence="2" type="primary">MYOM3_1</name>
    <name evidence="2" type="ORF">CM83_770</name>
</gene>
<protein>
    <submittedName>
        <fullName evidence="2">Myomesin-3</fullName>
    </submittedName>
</protein>
<feature type="chain" id="PRO_5002053744" evidence="1">
    <location>
        <begin position="21"/>
        <end position="100"/>
    </location>
</feature>